<evidence type="ECO:0000256" key="1">
    <source>
        <dbReference type="ARBA" id="ARBA00008857"/>
    </source>
</evidence>
<dbReference type="SUPFAM" id="SSF56349">
    <property type="entry name" value="DNA breaking-rejoining enzymes"/>
    <property type="match status" value="1"/>
</dbReference>
<evidence type="ECO:0000313" key="6">
    <source>
        <dbReference type="EMBL" id="AUX31956.1"/>
    </source>
</evidence>
<dbReference type="AlphaFoldDB" id="A0A4P2QPS3"/>
<dbReference type="Pfam" id="PF00589">
    <property type="entry name" value="Phage_integrase"/>
    <property type="match status" value="1"/>
</dbReference>
<dbReference type="InterPro" id="IPR010998">
    <property type="entry name" value="Integrase_recombinase_N"/>
</dbReference>
<dbReference type="PROSITE" id="PS51898">
    <property type="entry name" value="TYR_RECOMBINASE"/>
    <property type="match status" value="1"/>
</dbReference>
<dbReference type="Gene3D" id="1.10.150.130">
    <property type="match status" value="1"/>
</dbReference>
<dbReference type="InterPro" id="IPR011010">
    <property type="entry name" value="DNA_brk_join_enz"/>
</dbReference>
<feature type="compositionally biased region" description="Basic residues" evidence="4">
    <location>
        <begin position="361"/>
        <end position="370"/>
    </location>
</feature>
<evidence type="ECO:0000313" key="7">
    <source>
        <dbReference type="Proteomes" id="UP000295497"/>
    </source>
</evidence>
<dbReference type="GO" id="GO:0003677">
    <property type="term" value="F:DNA binding"/>
    <property type="evidence" value="ECO:0007669"/>
    <property type="project" value="UniProtKB-KW"/>
</dbReference>
<sequence length="370" mass="40694">MGEQRKGRHLVRITINGERRRIGSCATGEEAEELRAAVYSRASDVTGITLRAWGEQWLDRRERLDGLRSISTDRGRRRTHIGNSPLASMALVMITAKDVDAWICALQKKLTATPYRAPKPLSLATVKQVIGLLRQMLDDAMPQHITTNPVAALKKRVPKATKRRARDATVEPWTYLEPEEQHRLRTSDAIPEADRLIILFALLTGLRQGEQFNLELADLRLDADAPHVVVRFGSKNQPPKNGKIRRVYLSADAVDICRRWLALLPSYAPHNPEALVFPGARGGRVSEGKTRSSAARWSRSRPADGSRRRSTSSTATSTPRASPARSAGTTPATAAPARSSPDGGAVAGRSRRSASTSATRRSPRRTATRT</sequence>
<dbReference type="InterPro" id="IPR050090">
    <property type="entry name" value="Tyrosine_recombinase_XerCD"/>
</dbReference>
<evidence type="ECO:0000256" key="2">
    <source>
        <dbReference type="ARBA" id="ARBA00023125"/>
    </source>
</evidence>
<evidence type="ECO:0000256" key="4">
    <source>
        <dbReference type="SAM" id="MobiDB-lite"/>
    </source>
</evidence>
<comment type="similarity">
    <text evidence="1">Belongs to the 'phage' integrase family.</text>
</comment>
<dbReference type="PANTHER" id="PTHR30349:SF64">
    <property type="entry name" value="PROPHAGE INTEGRASE INTD-RELATED"/>
    <property type="match status" value="1"/>
</dbReference>
<evidence type="ECO:0000259" key="5">
    <source>
        <dbReference type="PROSITE" id="PS51898"/>
    </source>
</evidence>
<name>A0A4P2QPS3_SORCE</name>
<dbReference type="GO" id="GO:0015074">
    <property type="term" value="P:DNA integration"/>
    <property type="evidence" value="ECO:0007669"/>
    <property type="project" value="InterPro"/>
</dbReference>
<feature type="compositionally biased region" description="Low complexity" evidence="4">
    <location>
        <begin position="311"/>
        <end position="341"/>
    </location>
</feature>
<dbReference type="Gene3D" id="1.10.443.10">
    <property type="entry name" value="Intergrase catalytic core"/>
    <property type="match status" value="1"/>
</dbReference>
<dbReference type="GO" id="GO:0006310">
    <property type="term" value="P:DNA recombination"/>
    <property type="evidence" value="ECO:0007669"/>
    <property type="project" value="UniProtKB-KW"/>
</dbReference>
<dbReference type="InterPro" id="IPR013762">
    <property type="entry name" value="Integrase-like_cat_sf"/>
</dbReference>
<keyword evidence="2" id="KW-0238">DNA-binding</keyword>
<dbReference type="EMBL" id="CP012672">
    <property type="protein sequence ID" value="AUX31956.1"/>
    <property type="molecule type" value="Genomic_DNA"/>
</dbReference>
<organism evidence="6 7">
    <name type="scientific">Sorangium cellulosum</name>
    <name type="common">Polyangium cellulosum</name>
    <dbReference type="NCBI Taxonomy" id="56"/>
    <lineage>
        <taxon>Bacteria</taxon>
        <taxon>Pseudomonadati</taxon>
        <taxon>Myxococcota</taxon>
        <taxon>Polyangia</taxon>
        <taxon>Polyangiales</taxon>
        <taxon>Polyangiaceae</taxon>
        <taxon>Sorangium</taxon>
    </lineage>
</organism>
<feature type="domain" description="Tyr recombinase" evidence="5">
    <location>
        <begin position="171"/>
        <end position="370"/>
    </location>
</feature>
<dbReference type="PANTHER" id="PTHR30349">
    <property type="entry name" value="PHAGE INTEGRASE-RELATED"/>
    <property type="match status" value="1"/>
</dbReference>
<dbReference type="InterPro" id="IPR002104">
    <property type="entry name" value="Integrase_catalytic"/>
</dbReference>
<gene>
    <name evidence="6" type="ORF">SOCE836_040920</name>
</gene>
<evidence type="ECO:0000256" key="3">
    <source>
        <dbReference type="ARBA" id="ARBA00023172"/>
    </source>
</evidence>
<keyword evidence="3" id="KW-0233">DNA recombination</keyword>
<accession>A0A4P2QPS3</accession>
<protein>
    <recommendedName>
        <fullName evidence="5">Tyr recombinase domain-containing protein</fullName>
    </recommendedName>
</protein>
<dbReference type="Proteomes" id="UP000295497">
    <property type="component" value="Chromosome"/>
</dbReference>
<proteinExistence type="inferred from homology"/>
<reference evidence="6 7" key="1">
    <citation type="submission" date="2015-09" db="EMBL/GenBank/DDBJ databases">
        <title>Sorangium comparison.</title>
        <authorList>
            <person name="Zaburannyi N."/>
            <person name="Bunk B."/>
            <person name="Overmann J."/>
            <person name="Mueller R."/>
        </authorList>
    </citation>
    <scope>NUCLEOTIDE SEQUENCE [LARGE SCALE GENOMIC DNA]</scope>
    <source>
        <strain evidence="6 7">So ce836</strain>
    </source>
</reference>
<feature type="region of interest" description="Disordered" evidence="4">
    <location>
        <begin position="276"/>
        <end position="370"/>
    </location>
</feature>